<accession>A0A917EFS7</accession>
<name>A0A917EFS7_9RHOB</name>
<dbReference type="InterPro" id="IPR052342">
    <property type="entry name" value="MCH/BMMD"/>
</dbReference>
<dbReference type="AlphaFoldDB" id="A0A917EFS7"/>
<reference evidence="3" key="1">
    <citation type="journal article" date="2019" name="Int. J. Syst. Evol. Microbiol.">
        <title>The Global Catalogue of Microorganisms (GCM) 10K type strain sequencing project: providing services to taxonomists for standard genome sequencing and annotation.</title>
        <authorList>
            <consortium name="The Broad Institute Genomics Platform"/>
            <consortium name="The Broad Institute Genome Sequencing Center for Infectious Disease"/>
            <person name="Wu L."/>
            <person name="Ma J."/>
        </authorList>
    </citation>
    <scope>NUCLEOTIDE SEQUENCE [LARGE SCALE GENOMIC DNA]</scope>
    <source>
        <strain evidence="3">CGMCC 1.12664</strain>
    </source>
</reference>
<dbReference type="RefSeq" id="WP_188477971.1">
    <property type="nucleotide sequence ID" value="NZ_BMFJ01000001.1"/>
</dbReference>
<dbReference type="PANTHER" id="PTHR43664">
    <property type="entry name" value="MONOAMINE OXIDASE-RELATED"/>
    <property type="match status" value="1"/>
</dbReference>
<feature type="domain" description="MaoC-like" evidence="1">
    <location>
        <begin position="12"/>
        <end position="110"/>
    </location>
</feature>
<keyword evidence="3" id="KW-1185">Reference proteome</keyword>
<proteinExistence type="predicted"/>
<evidence type="ECO:0000259" key="1">
    <source>
        <dbReference type="Pfam" id="PF01575"/>
    </source>
</evidence>
<dbReference type="InterPro" id="IPR029069">
    <property type="entry name" value="HotDog_dom_sf"/>
</dbReference>
<dbReference type="EMBL" id="BMFJ01000001">
    <property type="protein sequence ID" value="GGE35902.1"/>
    <property type="molecule type" value="Genomic_DNA"/>
</dbReference>
<dbReference type="CDD" id="cd03454">
    <property type="entry name" value="YdeM"/>
    <property type="match status" value="1"/>
</dbReference>
<evidence type="ECO:0000313" key="2">
    <source>
        <dbReference type="EMBL" id="GGE35902.1"/>
    </source>
</evidence>
<protein>
    <recommendedName>
        <fullName evidence="1">MaoC-like domain-containing protein</fullName>
    </recommendedName>
</protein>
<organism evidence="2 3">
    <name type="scientific">Primorskyibacter flagellatus</name>
    <dbReference type="NCBI Taxonomy" id="1387277"/>
    <lineage>
        <taxon>Bacteria</taxon>
        <taxon>Pseudomonadati</taxon>
        <taxon>Pseudomonadota</taxon>
        <taxon>Alphaproteobacteria</taxon>
        <taxon>Rhodobacterales</taxon>
        <taxon>Roseobacteraceae</taxon>
        <taxon>Primorskyibacter</taxon>
    </lineage>
</organism>
<evidence type="ECO:0000313" key="3">
    <source>
        <dbReference type="Proteomes" id="UP000612855"/>
    </source>
</evidence>
<dbReference type="Gene3D" id="3.10.129.10">
    <property type="entry name" value="Hotdog Thioesterase"/>
    <property type="match status" value="1"/>
</dbReference>
<dbReference type="Pfam" id="PF01575">
    <property type="entry name" value="MaoC_dehydratas"/>
    <property type="match status" value="1"/>
</dbReference>
<dbReference type="SUPFAM" id="SSF54637">
    <property type="entry name" value="Thioesterase/thiol ester dehydrase-isomerase"/>
    <property type="match status" value="1"/>
</dbReference>
<comment type="caution">
    <text evidence="2">The sequence shown here is derived from an EMBL/GenBank/DDBJ whole genome shotgun (WGS) entry which is preliminary data.</text>
</comment>
<sequence length="147" mass="16250">MYFEDFEVGYRFETPVRALSESEIVDYARVYDPQPFHVDPEAAAQSIYGGIIASGLQTCAVAFALTLKAEVFNESSMGSSGMDRIRWLKPVRPGDLIGVTGEVTEVTRSASRPDRGRIVIDYTVTNQTGEVVLTYAITHLLRCRPGI</sequence>
<gene>
    <name evidence="2" type="ORF">GCM10011360_24630</name>
</gene>
<dbReference type="Proteomes" id="UP000612855">
    <property type="component" value="Unassembled WGS sequence"/>
</dbReference>
<dbReference type="PANTHER" id="PTHR43664:SF1">
    <property type="entry name" value="BETA-METHYLMALYL-COA DEHYDRATASE"/>
    <property type="match status" value="1"/>
</dbReference>
<dbReference type="InterPro" id="IPR002539">
    <property type="entry name" value="MaoC-like_dom"/>
</dbReference>